<dbReference type="Pfam" id="PF01554">
    <property type="entry name" value="MatE"/>
    <property type="match status" value="2"/>
</dbReference>
<keyword evidence="4" id="KW-0813">Transport</keyword>
<sequence>MTSQAEITNNLATEKIGKLIWTYSLPAIVGTVVMSLYNIVDRIFIGQGVGPLAISGLALTFPFMILLMASGMLVGAGSAARISITLGENNKEKAEKILGNALTLTFIISGTVIILSYIFMHDLLHLFGGTENTTRYAEDFMRVIIPGGIFSALSYGFNNIMRASGYPHKAMYTMIICAVLNAILAPIFIFVFHWGIQGAAHATNISYFVGTIWVLTHFLKPDSNIRFYRKNFKLEKKIILSIISIGLSPFSMQLATCFVVILVNTTLIHYGGDLAIGAFGIINSINTLIVMIIIGLNQGTQPIVGFNYGAKNFERMFKTLKYAIVIGTCITTLGFLIGTFAPTLIARLFTTDAKLQAIAAKALQISVIMFPIIGSQIVITNFFQSIGKAKVSIFLSLTRQFLFLIPCLLIFPRFLGVTGAWTAMPVSDGLASIVAYVTIFLFVRRFKATTPRRA</sequence>
<dbReference type="GO" id="GO:0015297">
    <property type="term" value="F:antiporter activity"/>
    <property type="evidence" value="ECO:0007669"/>
    <property type="project" value="InterPro"/>
</dbReference>
<dbReference type="GO" id="GO:0046677">
    <property type="term" value="P:response to antibiotic"/>
    <property type="evidence" value="ECO:0007669"/>
    <property type="project" value="UniProtKB-KW"/>
</dbReference>
<dbReference type="AlphaFoldDB" id="E4T0F1"/>
<dbReference type="GO" id="GO:0005886">
    <property type="term" value="C:plasma membrane"/>
    <property type="evidence" value="ECO:0007669"/>
    <property type="project" value="UniProtKB-SubCell"/>
</dbReference>
<feature type="transmembrane region" description="Helical" evidence="10">
    <location>
        <begin position="97"/>
        <end position="120"/>
    </location>
</feature>
<dbReference type="PANTHER" id="PTHR43823:SF3">
    <property type="entry name" value="MULTIDRUG EXPORT PROTEIN MEPA"/>
    <property type="match status" value="1"/>
</dbReference>
<evidence type="ECO:0000256" key="6">
    <source>
        <dbReference type="ARBA" id="ARBA00022692"/>
    </source>
</evidence>
<feature type="transmembrane region" description="Helical" evidence="10">
    <location>
        <begin position="391"/>
        <end position="411"/>
    </location>
</feature>
<evidence type="ECO:0000256" key="8">
    <source>
        <dbReference type="ARBA" id="ARBA00023136"/>
    </source>
</evidence>
<dbReference type="PANTHER" id="PTHR43823">
    <property type="entry name" value="SPORULATION PROTEIN YKVU"/>
    <property type="match status" value="1"/>
</dbReference>
<dbReference type="HOGENOM" id="CLU_012893_0_0_10"/>
<proteinExistence type="inferred from homology"/>
<keyword evidence="5" id="KW-1003">Cell membrane</keyword>
<feature type="transmembrane region" description="Helical" evidence="10">
    <location>
        <begin position="140"/>
        <end position="158"/>
    </location>
</feature>
<dbReference type="NCBIfam" id="TIGR00797">
    <property type="entry name" value="matE"/>
    <property type="match status" value="1"/>
</dbReference>
<name>E4T0F1_PALPW</name>
<accession>E4T0F1</accession>
<dbReference type="InterPro" id="IPR051327">
    <property type="entry name" value="MATE_MepA_subfamily"/>
</dbReference>
<dbReference type="OrthoDB" id="9811110at2"/>
<feature type="transmembrane region" description="Helical" evidence="10">
    <location>
        <begin position="198"/>
        <end position="219"/>
    </location>
</feature>
<feature type="transmembrane region" description="Helical" evidence="10">
    <location>
        <begin position="170"/>
        <end position="192"/>
    </location>
</feature>
<evidence type="ECO:0000256" key="5">
    <source>
        <dbReference type="ARBA" id="ARBA00022475"/>
    </source>
</evidence>
<protein>
    <recommendedName>
        <fullName evidence="3">Multidrug export protein MepA</fullName>
    </recommendedName>
</protein>
<feature type="transmembrane region" description="Helical" evidence="10">
    <location>
        <begin position="239"/>
        <end position="262"/>
    </location>
</feature>
<dbReference type="InterPro" id="IPR002528">
    <property type="entry name" value="MATE_fam"/>
</dbReference>
<evidence type="ECO:0000256" key="7">
    <source>
        <dbReference type="ARBA" id="ARBA00022989"/>
    </source>
</evidence>
<dbReference type="InterPro" id="IPR048279">
    <property type="entry name" value="MdtK-like"/>
</dbReference>
<gene>
    <name evidence="11" type="ordered locus">Palpr_0148</name>
</gene>
<dbReference type="InterPro" id="IPR045070">
    <property type="entry name" value="MATE_MepA-like"/>
</dbReference>
<feature type="transmembrane region" description="Helical" evidence="10">
    <location>
        <begin position="274"/>
        <end position="296"/>
    </location>
</feature>
<evidence type="ECO:0000256" key="9">
    <source>
        <dbReference type="ARBA" id="ARBA00023251"/>
    </source>
</evidence>
<reference key="1">
    <citation type="submission" date="2010-11" db="EMBL/GenBank/DDBJ databases">
        <title>The complete genome of Paludibacter propionicigenes DSM 17365.</title>
        <authorList>
            <consortium name="US DOE Joint Genome Institute (JGI-PGF)"/>
            <person name="Lucas S."/>
            <person name="Copeland A."/>
            <person name="Lapidus A."/>
            <person name="Bruce D."/>
            <person name="Goodwin L."/>
            <person name="Pitluck S."/>
            <person name="Kyrpides N."/>
            <person name="Mavromatis K."/>
            <person name="Ivanova N."/>
            <person name="Munk A.C."/>
            <person name="Brettin T."/>
            <person name="Detter J.C."/>
            <person name="Han C."/>
            <person name="Tapia R."/>
            <person name="Land M."/>
            <person name="Hauser L."/>
            <person name="Markowitz V."/>
            <person name="Cheng J.-F."/>
            <person name="Hugenholtz P."/>
            <person name="Woyke T."/>
            <person name="Wu D."/>
            <person name="Gronow S."/>
            <person name="Wellnitz S."/>
            <person name="Brambilla E."/>
            <person name="Klenk H.-P."/>
            <person name="Eisen J.A."/>
        </authorList>
    </citation>
    <scope>NUCLEOTIDE SEQUENCE</scope>
    <source>
        <strain>WB4</strain>
    </source>
</reference>
<keyword evidence="12" id="KW-1185">Reference proteome</keyword>
<dbReference type="GO" id="GO:0042910">
    <property type="term" value="F:xenobiotic transmembrane transporter activity"/>
    <property type="evidence" value="ECO:0007669"/>
    <property type="project" value="InterPro"/>
</dbReference>
<feature type="transmembrane region" description="Helical" evidence="10">
    <location>
        <begin position="52"/>
        <end position="76"/>
    </location>
</feature>
<organism evidence="11 12">
    <name type="scientific">Paludibacter propionicigenes (strain DSM 17365 / JCM 13257 / WB4)</name>
    <dbReference type="NCBI Taxonomy" id="694427"/>
    <lineage>
        <taxon>Bacteria</taxon>
        <taxon>Pseudomonadati</taxon>
        <taxon>Bacteroidota</taxon>
        <taxon>Bacteroidia</taxon>
        <taxon>Bacteroidales</taxon>
        <taxon>Paludibacteraceae</taxon>
        <taxon>Paludibacter</taxon>
    </lineage>
</organism>
<feature type="transmembrane region" description="Helical" evidence="10">
    <location>
        <begin position="322"/>
        <end position="346"/>
    </location>
</feature>
<dbReference type="KEGG" id="ppn:Palpr_0148"/>
<dbReference type="Proteomes" id="UP000008718">
    <property type="component" value="Chromosome"/>
</dbReference>
<feature type="transmembrane region" description="Helical" evidence="10">
    <location>
        <begin position="20"/>
        <end position="40"/>
    </location>
</feature>
<comment type="subcellular location">
    <subcellularLocation>
        <location evidence="1">Cell membrane</location>
        <topology evidence="1">Multi-pass membrane protein</topology>
    </subcellularLocation>
</comment>
<dbReference type="eggNOG" id="COG0534">
    <property type="taxonomic scope" value="Bacteria"/>
</dbReference>
<dbReference type="EMBL" id="CP002345">
    <property type="protein sequence ID" value="ADQ78310.1"/>
    <property type="molecule type" value="Genomic_DNA"/>
</dbReference>
<evidence type="ECO:0000313" key="12">
    <source>
        <dbReference type="Proteomes" id="UP000008718"/>
    </source>
</evidence>
<dbReference type="STRING" id="694427.Palpr_0148"/>
<evidence type="ECO:0000256" key="1">
    <source>
        <dbReference type="ARBA" id="ARBA00004651"/>
    </source>
</evidence>
<dbReference type="CDD" id="cd13143">
    <property type="entry name" value="MATE_MepA_like"/>
    <property type="match status" value="1"/>
</dbReference>
<evidence type="ECO:0000256" key="2">
    <source>
        <dbReference type="ARBA" id="ARBA00008417"/>
    </source>
</evidence>
<comment type="similarity">
    <text evidence="2">Belongs to the multi antimicrobial extrusion (MATE) (TC 2.A.66.1) family. MepA subfamily.</text>
</comment>
<evidence type="ECO:0000256" key="3">
    <source>
        <dbReference type="ARBA" id="ARBA00022106"/>
    </source>
</evidence>
<keyword evidence="6 10" id="KW-0812">Transmembrane</keyword>
<feature type="transmembrane region" description="Helical" evidence="10">
    <location>
        <begin position="358"/>
        <end position="379"/>
    </location>
</feature>
<dbReference type="RefSeq" id="WP_013443679.1">
    <property type="nucleotide sequence ID" value="NC_014734.1"/>
</dbReference>
<evidence type="ECO:0000256" key="4">
    <source>
        <dbReference type="ARBA" id="ARBA00022448"/>
    </source>
</evidence>
<reference evidence="11 12" key="2">
    <citation type="journal article" date="2011" name="Stand. Genomic Sci.">
        <title>Complete genome sequence of Paludibacter propionicigenes type strain (WB4).</title>
        <authorList>
            <person name="Gronow S."/>
            <person name="Munk C."/>
            <person name="Lapidus A."/>
            <person name="Nolan M."/>
            <person name="Lucas S."/>
            <person name="Hammon N."/>
            <person name="Deshpande S."/>
            <person name="Cheng J.F."/>
            <person name="Tapia R."/>
            <person name="Han C."/>
            <person name="Goodwin L."/>
            <person name="Pitluck S."/>
            <person name="Liolios K."/>
            <person name="Ivanova N."/>
            <person name="Mavromatis K."/>
            <person name="Mikhailova N."/>
            <person name="Pati A."/>
            <person name="Chen A."/>
            <person name="Palaniappan K."/>
            <person name="Land M."/>
            <person name="Hauser L."/>
            <person name="Chang Y.J."/>
            <person name="Jeffries C.D."/>
            <person name="Brambilla E."/>
            <person name="Rohde M."/>
            <person name="Goker M."/>
            <person name="Detter J.C."/>
            <person name="Woyke T."/>
            <person name="Bristow J."/>
            <person name="Eisen J.A."/>
            <person name="Markowitz V."/>
            <person name="Hugenholtz P."/>
            <person name="Kyrpides N.C."/>
            <person name="Klenk H.P."/>
        </authorList>
    </citation>
    <scope>NUCLEOTIDE SEQUENCE [LARGE SCALE GENOMIC DNA]</scope>
    <source>
        <strain evidence="12">DSM 17365 / JCM 13257 / WB4</strain>
    </source>
</reference>
<feature type="transmembrane region" description="Helical" evidence="10">
    <location>
        <begin position="423"/>
        <end position="443"/>
    </location>
</feature>
<keyword evidence="9" id="KW-0046">Antibiotic resistance</keyword>
<keyword evidence="7 10" id="KW-1133">Transmembrane helix</keyword>
<dbReference type="PIRSF" id="PIRSF006603">
    <property type="entry name" value="DinF"/>
    <property type="match status" value="1"/>
</dbReference>
<keyword evidence="8 10" id="KW-0472">Membrane</keyword>
<evidence type="ECO:0000256" key="10">
    <source>
        <dbReference type="SAM" id="Phobius"/>
    </source>
</evidence>
<evidence type="ECO:0000313" key="11">
    <source>
        <dbReference type="EMBL" id="ADQ78310.1"/>
    </source>
</evidence>